<dbReference type="AlphaFoldDB" id="A0A6T9YS58"/>
<dbReference type="EMBL" id="HBFE01001935">
    <property type="protein sequence ID" value="CAD8725224.1"/>
    <property type="molecule type" value="Transcribed_RNA"/>
</dbReference>
<evidence type="ECO:0000313" key="3">
    <source>
        <dbReference type="EMBL" id="CAD8725224.1"/>
    </source>
</evidence>
<reference evidence="3" key="1">
    <citation type="submission" date="2021-01" db="EMBL/GenBank/DDBJ databases">
        <authorList>
            <person name="Corre E."/>
            <person name="Pelletier E."/>
            <person name="Niang G."/>
            <person name="Scheremetjew M."/>
            <person name="Finn R."/>
            <person name="Kale V."/>
            <person name="Holt S."/>
            <person name="Cochrane G."/>
            <person name="Meng A."/>
            <person name="Brown T."/>
            <person name="Cohen L."/>
        </authorList>
    </citation>
    <scope>NUCLEOTIDE SEQUENCE</scope>
    <source>
        <strain evidence="3">CCMP3276</strain>
    </source>
</reference>
<dbReference type="SUPFAM" id="SSF53335">
    <property type="entry name" value="S-adenosyl-L-methionine-dependent methyltransferases"/>
    <property type="match status" value="1"/>
</dbReference>
<dbReference type="CDD" id="cd02440">
    <property type="entry name" value="AdoMet_MTases"/>
    <property type="match status" value="1"/>
</dbReference>
<evidence type="ECO:0000313" key="2">
    <source>
        <dbReference type="EMBL" id="CAD8725223.1"/>
    </source>
</evidence>
<organism evidence="3">
    <name type="scientific">Erythrolobus madagascarensis</name>
    <dbReference type="NCBI Taxonomy" id="708628"/>
    <lineage>
        <taxon>Eukaryota</taxon>
        <taxon>Rhodophyta</taxon>
        <taxon>Bangiophyceae</taxon>
        <taxon>Porphyridiales</taxon>
        <taxon>Porphyridiaceae</taxon>
        <taxon>Erythrolobus</taxon>
    </lineage>
</organism>
<gene>
    <name evidence="2" type="ORF">EMAD1354_LOCUS1303</name>
    <name evidence="3" type="ORF">EMAD1354_LOCUS1304</name>
</gene>
<sequence length="200" mass="21790">MAATANTANDVLVVGPGPGDELPQLLDACPSARVMVVEPSAQMIIECRQNIEQHAGKNRCTLIQANLEEAVLSHLDGSQFDAVVCHNVVHLMPAEQQKELLVQLAGLVLPGGHILLSSHTESSDANLVEKVLLVATQRLSDRGLARDKIEQLLAGLNTVIFPLTQERMASVLAAQGFHRPVQLFQGLFSRLWLIQRSIQR</sequence>
<proteinExistence type="predicted"/>
<dbReference type="Gene3D" id="3.40.50.150">
    <property type="entry name" value="Vaccinia Virus protein VP39"/>
    <property type="match status" value="1"/>
</dbReference>
<feature type="domain" description="Methyltransferase" evidence="1">
    <location>
        <begin position="11"/>
        <end position="112"/>
    </location>
</feature>
<evidence type="ECO:0000259" key="1">
    <source>
        <dbReference type="Pfam" id="PF13649"/>
    </source>
</evidence>
<dbReference type="InterPro" id="IPR029063">
    <property type="entry name" value="SAM-dependent_MTases_sf"/>
</dbReference>
<dbReference type="Pfam" id="PF13649">
    <property type="entry name" value="Methyltransf_25"/>
    <property type="match status" value="1"/>
</dbReference>
<protein>
    <recommendedName>
        <fullName evidence="1">Methyltransferase domain-containing protein</fullName>
    </recommendedName>
</protein>
<dbReference type="InterPro" id="IPR041698">
    <property type="entry name" value="Methyltransf_25"/>
</dbReference>
<dbReference type="EMBL" id="HBFE01001934">
    <property type="protein sequence ID" value="CAD8725223.1"/>
    <property type="molecule type" value="Transcribed_RNA"/>
</dbReference>
<name>A0A6T9YS58_9RHOD</name>
<accession>A0A6T9YS58</accession>